<dbReference type="SUPFAM" id="SSF55729">
    <property type="entry name" value="Acyl-CoA N-acyltransferases (Nat)"/>
    <property type="match status" value="1"/>
</dbReference>
<dbReference type="PROSITE" id="PS51186">
    <property type="entry name" value="GNAT"/>
    <property type="match status" value="1"/>
</dbReference>
<sequence length="248" mass="26501">MTSPVSVRVRQITSPDDPALAAFGEIQDRSYYDLDSLIPAAAFAHLLASQRGERRNRIMVAEDPNGHVLGGSVYHLLPEAAFSSFVAVAPEARGLGVARALHAARLADVRGAGLAGLFADSVFAGRQTDQARTAEAQVGTDAVSRRRALHALGYRTVDVPYWQPVGGPGGGPLKDLDLLYHPLSAPDTPEQERVPTDLVTATLQSYWAGWLGAERAQREAQALASRAGTDLLALLPATETPAYWRQLG</sequence>
<comment type="caution">
    <text evidence="2">The sequence shown here is derived from an EMBL/GenBank/DDBJ whole genome shotgun (WGS) entry which is preliminary data.</text>
</comment>
<keyword evidence="2" id="KW-0012">Acyltransferase</keyword>
<dbReference type="Gene3D" id="3.40.630.30">
    <property type="match status" value="1"/>
</dbReference>
<keyword evidence="2" id="KW-0808">Transferase</keyword>
<dbReference type="EMBL" id="JBHSEI010000005">
    <property type="protein sequence ID" value="MFC4638382.1"/>
    <property type="molecule type" value="Genomic_DNA"/>
</dbReference>
<evidence type="ECO:0000313" key="2">
    <source>
        <dbReference type="EMBL" id="MFC4638382.1"/>
    </source>
</evidence>
<dbReference type="Pfam" id="PF00583">
    <property type="entry name" value="Acetyltransf_1"/>
    <property type="match status" value="1"/>
</dbReference>
<evidence type="ECO:0000313" key="3">
    <source>
        <dbReference type="Proteomes" id="UP001595952"/>
    </source>
</evidence>
<keyword evidence="3" id="KW-1185">Reference proteome</keyword>
<dbReference type="InterPro" id="IPR016181">
    <property type="entry name" value="Acyl_CoA_acyltransferase"/>
</dbReference>
<protein>
    <submittedName>
        <fullName evidence="2">GNAT family N-acetyltransferase</fullName>
        <ecNumber evidence="2">2.3.1.-</ecNumber>
    </submittedName>
</protein>
<dbReference type="Proteomes" id="UP001595952">
    <property type="component" value="Unassembled WGS sequence"/>
</dbReference>
<dbReference type="InterPro" id="IPR000182">
    <property type="entry name" value="GNAT_dom"/>
</dbReference>
<name>A0ABV9I8N6_9DEIO</name>
<evidence type="ECO:0000259" key="1">
    <source>
        <dbReference type="PROSITE" id="PS51186"/>
    </source>
</evidence>
<dbReference type="RefSeq" id="WP_380061388.1">
    <property type="nucleotide sequence ID" value="NZ_JBHSEI010000005.1"/>
</dbReference>
<dbReference type="GO" id="GO:0016746">
    <property type="term" value="F:acyltransferase activity"/>
    <property type="evidence" value="ECO:0007669"/>
    <property type="project" value="UniProtKB-KW"/>
</dbReference>
<proteinExistence type="predicted"/>
<accession>A0ABV9I8N6</accession>
<reference evidence="3" key="1">
    <citation type="journal article" date="2019" name="Int. J. Syst. Evol. Microbiol.">
        <title>The Global Catalogue of Microorganisms (GCM) 10K type strain sequencing project: providing services to taxonomists for standard genome sequencing and annotation.</title>
        <authorList>
            <consortium name="The Broad Institute Genomics Platform"/>
            <consortium name="The Broad Institute Genome Sequencing Center for Infectious Disease"/>
            <person name="Wu L."/>
            <person name="Ma J."/>
        </authorList>
    </citation>
    <scope>NUCLEOTIDE SEQUENCE [LARGE SCALE GENOMIC DNA]</scope>
    <source>
        <strain evidence="3">CCUG 55995</strain>
    </source>
</reference>
<organism evidence="2 3">
    <name type="scientific">Deinococcus hohokamensis</name>
    <dbReference type="NCBI Taxonomy" id="309883"/>
    <lineage>
        <taxon>Bacteria</taxon>
        <taxon>Thermotogati</taxon>
        <taxon>Deinococcota</taxon>
        <taxon>Deinococci</taxon>
        <taxon>Deinococcales</taxon>
        <taxon>Deinococcaceae</taxon>
        <taxon>Deinococcus</taxon>
    </lineage>
</organism>
<dbReference type="EC" id="2.3.1.-" evidence="2"/>
<feature type="domain" description="N-acetyltransferase" evidence="1">
    <location>
        <begin position="7"/>
        <end position="177"/>
    </location>
</feature>
<gene>
    <name evidence="2" type="ORF">ACFO0D_08490</name>
</gene>